<dbReference type="GO" id="GO:0016567">
    <property type="term" value="P:protein ubiquitination"/>
    <property type="evidence" value="ECO:0007669"/>
    <property type="project" value="UniProtKB-UniRule"/>
</dbReference>
<dbReference type="CDD" id="cd16664">
    <property type="entry name" value="RING-Ubox_PUB"/>
    <property type="match status" value="1"/>
</dbReference>
<dbReference type="PANTHER" id="PTHR22849:SF128">
    <property type="entry name" value="U-BOX DOMAIN-CONTAINING PROTEIN"/>
    <property type="match status" value="1"/>
</dbReference>
<comment type="caution">
    <text evidence="7">The sequence shown here is derived from an EMBL/GenBank/DDBJ whole genome shotgun (WGS) entry which is preliminary data.</text>
</comment>
<evidence type="ECO:0000256" key="1">
    <source>
        <dbReference type="ARBA" id="ARBA00000900"/>
    </source>
</evidence>
<dbReference type="InterPro" id="IPR045210">
    <property type="entry name" value="RING-Ubox_PUB"/>
</dbReference>
<dbReference type="SUPFAM" id="SSF48371">
    <property type="entry name" value="ARM repeat"/>
    <property type="match status" value="1"/>
</dbReference>
<dbReference type="Gene3D" id="1.25.10.10">
    <property type="entry name" value="Leucine-rich Repeat Variant"/>
    <property type="match status" value="1"/>
</dbReference>
<evidence type="ECO:0000313" key="7">
    <source>
        <dbReference type="EMBL" id="KAL3828619.1"/>
    </source>
</evidence>
<dbReference type="EC" id="2.3.2.27" evidence="5"/>
<dbReference type="InterPro" id="IPR058678">
    <property type="entry name" value="ARM_PUB"/>
</dbReference>
<accession>A0ABD3SVI0</accession>
<dbReference type="PANTHER" id="PTHR22849">
    <property type="entry name" value="WDSAM1 PROTEIN"/>
    <property type="match status" value="1"/>
</dbReference>
<dbReference type="AlphaFoldDB" id="A0ABD3SVI0"/>
<evidence type="ECO:0000256" key="4">
    <source>
        <dbReference type="ARBA" id="ARBA00022786"/>
    </source>
</evidence>
<protein>
    <recommendedName>
        <fullName evidence="5 6">U-box domain-containing protein</fullName>
        <ecNumber evidence="5">2.3.2.27</ecNumber>
    </recommendedName>
    <alternativeName>
        <fullName evidence="5">RING-type E3 ubiquitin transferase PUB</fullName>
    </alternativeName>
</protein>
<comment type="function">
    <text evidence="5">Functions as an E3 ubiquitin ligase.</text>
</comment>
<comment type="catalytic activity">
    <reaction evidence="1 5">
        <text>S-ubiquitinyl-[E2 ubiquitin-conjugating enzyme]-L-cysteine + [acceptor protein]-L-lysine = [E2 ubiquitin-conjugating enzyme]-L-cysteine + N(6)-ubiquitinyl-[acceptor protein]-L-lysine.</text>
        <dbReference type="EC" id="2.3.2.27"/>
    </reaction>
</comment>
<dbReference type="InterPro" id="IPR045185">
    <property type="entry name" value="PUB22/23/24-like"/>
</dbReference>
<dbReference type="InterPro" id="IPR011989">
    <property type="entry name" value="ARM-like"/>
</dbReference>
<dbReference type="InterPro" id="IPR003613">
    <property type="entry name" value="Ubox_domain"/>
</dbReference>
<keyword evidence="8" id="KW-1185">Reference proteome</keyword>
<keyword evidence="4 5" id="KW-0833">Ubl conjugation pathway</keyword>
<dbReference type="SUPFAM" id="SSF57850">
    <property type="entry name" value="RING/U-box"/>
    <property type="match status" value="1"/>
</dbReference>
<sequence>MDEIDIPRYFLCPISLQIMKDPVTTVTGITYDRESIELWLITAEVEDESVPAAMCPVTKQPLPRGSDLTPNHMLRRLIQAWCIANAKNGVDRIPTPKSTVQRSLVLKLVRDLNKSSSNNNNNSLSTLRVNGLKKMDELAKESEKNQKCMAEAGVPKAMVFFIMKCFREGKISCLGLEEALRILQLTCKHSIEFKHIVEDNLDFIQSILWVLKDHNNNNQEIRNFDTIIPHALAVLKKVTEVASSNLIETLSLDLFKQIVNLLRNSSPQITRAALHILIQTCPFGRNKIKIIESGAVFELIEIELTNPEKKTSELVFCVLAHLCSCADGRQQFLKHAGGLAVAAKRLLRVSPATDDRALCVLESIARFSATREVVVEMLRVGVVSKLCMVLQADCAFYLKKKAREVLRLHSGSWSGSPCIQVYLLTRYTR</sequence>
<evidence type="ECO:0000256" key="5">
    <source>
        <dbReference type="RuleBase" id="RU369093"/>
    </source>
</evidence>
<evidence type="ECO:0000313" key="8">
    <source>
        <dbReference type="Proteomes" id="UP001634393"/>
    </source>
</evidence>
<evidence type="ECO:0000256" key="3">
    <source>
        <dbReference type="ARBA" id="ARBA00022679"/>
    </source>
</evidence>
<comment type="pathway">
    <text evidence="2 5">Protein modification; protein ubiquitination.</text>
</comment>
<dbReference type="PROSITE" id="PS51698">
    <property type="entry name" value="U_BOX"/>
    <property type="match status" value="1"/>
</dbReference>
<dbReference type="Gene3D" id="3.30.40.10">
    <property type="entry name" value="Zinc/RING finger domain, C3HC4 (zinc finger)"/>
    <property type="match status" value="1"/>
</dbReference>
<dbReference type="Proteomes" id="UP001634393">
    <property type="component" value="Unassembled WGS sequence"/>
</dbReference>
<dbReference type="InterPro" id="IPR013083">
    <property type="entry name" value="Znf_RING/FYVE/PHD"/>
</dbReference>
<evidence type="ECO:0000259" key="6">
    <source>
        <dbReference type="PROSITE" id="PS51698"/>
    </source>
</evidence>
<name>A0ABD3SVI0_9LAMI</name>
<dbReference type="GO" id="GO:0061630">
    <property type="term" value="F:ubiquitin protein ligase activity"/>
    <property type="evidence" value="ECO:0007669"/>
    <property type="project" value="UniProtKB-UniRule"/>
</dbReference>
<dbReference type="Pfam" id="PF25598">
    <property type="entry name" value="ARM_PUB"/>
    <property type="match status" value="1"/>
</dbReference>
<evidence type="ECO:0000256" key="2">
    <source>
        <dbReference type="ARBA" id="ARBA00004906"/>
    </source>
</evidence>
<dbReference type="Pfam" id="PF04564">
    <property type="entry name" value="U-box"/>
    <property type="match status" value="1"/>
</dbReference>
<proteinExistence type="predicted"/>
<feature type="domain" description="U-box" evidence="6">
    <location>
        <begin position="5"/>
        <end position="88"/>
    </location>
</feature>
<reference evidence="7 8" key="1">
    <citation type="submission" date="2024-12" db="EMBL/GenBank/DDBJ databases">
        <title>The unique morphological basis and parallel evolutionary history of personate flowers in Penstemon.</title>
        <authorList>
            <person name="Depatie T.H."/>
            <person name="Wessinger C.A."/>
        </authorList>
    </citation>
    <scope>NUCLEOTIDE SEQUENCE [LARGE SCALE GENOMIC DNA]</scope>
    <source>
        <strain evidence="7">WTNN_2</strain>
        <tissue evidence="7">Leaf</tissue>
    </source>
</reference>
<dbReference type="InterPro" id="IPR016024">
    <property type="entry name" value="ARM-type_fold"/>
</dbReference>
<organism evidence="7 8">
    <name type="scientific">Penstemon smallii</name>
    <dbReference type="NCBI Taxonomy" id="265156"/>
    <lineage>
        <taxon>Eukaryota</taxon>
        <taxon>Viridiplantae</taxon>
        <taxon>Streptophyta</taxon>
        <taxon>Embryophyta</taxon>
        <taxon>Tracheophyta</taxon>
        <taxon>Spermatophyta</taxon>
        <taxon>Magnoliopsida</taxon>
        <taxon>eudicotyledons</taxon>
        <taxon>Gunneridae</taxon>
        <taxon>Pentapetalae</taxon>
        <taxon>asterids</taxon>
        <taxon>lamiids</taxon>
        <taxon>Lamiales</taxon>
        <taxon>Plantaginaceae</taxon>
        <taxon>Cheloneae</taxon>
        <taxon>Penstemon</taxon>
    </lineage>
</organism>
<gene>
    <name evidence="7" type="ORF">ACJIZ3_017421</name>
</gene>
<dbReference type="EMBL" id="JBJXBP010000005">
    <property type="protein sequence ID" value="KAL3828619.1"/>
    <property type="molecule type" value="Genomic_DNA"/>
</dbReference>
<dbReference type="SMART" id="SM00504">
    <property type="entry name" value="Ubox"/>
    <property type="match status" value="1"/>
</dbReference>
<keyword evidence="3 5" id="KW-0808">Transferase</keyword>